<accession>A0A848GZ73</accession>
<comment type="cofactor">
    <cofactor evidence="1">
        <name>L-ascorbate</name>
        <dbReference type="ChEBI" id="CHEBI:38290"/>
    </cofactor>
</comment>
<dbReference type="InterPro" id="IPR006620">
    <property type="entry name" value="Pro_4_hyd_alph"/>
</dbReference>
<dbReference type="AlphaFoldDB" id="A0A848GZ73"/>
<gene>
    <name evidence="8" type="ORF">HHL11_07680</name>
</gene>
<keyword evidence="6" id="KW-0408">Iron</keyword>
<evidence type="ECO:0000313" key="8">
    <source>
        <dbReference type="EMBL" id="NML43624.1"/>
    </source>
</evidence>
<reference evidence="8 9" key="1">
    <citation type="submission" date="2020-04" db="EMBL/GenBank/DDBJ databases">
        <title>Ramlibacter sp. G-1-2-2 isolated from soil.</title>
        <authorList>
            <person name="Dahal R.H."/>
        </authorList>
    </citation>
    <scope>NUCLEOTIDE SEQUENCE [LARGE SCALE GENOMIC DNA]</scope>
    <source>
        <strain evidence="8 9">G-1-2-2</strain>
    </source>
</reference>
<feature type="domain" description="Fe2OG dioxygenase" evidence="7">
    <location>
        <begin position="178"/>
        <end position="287"/>
    </location>
</feature>
<evidence type="ECO:0000259" key="7">
    <source>
        <dbReference type="PROSITE" id="PS51471"/>
    </source>
</evidence>
<keyword evidence="4 8" id="KW-0223">Dioxygenase</keyword>
<name>A0A848GZ73_9BURK</name>
<evidence type="ECO:0000256" key="4">
    <source>
        <dbReference type="ARBA" id="ARBA00022964"/>
    </source>
</evidence>
<sequence>MQAIGFTPQLRDWVLENVDRGVPPGPLARHLAQEGFDPQSAVTVVETLWAARAQGLPLPDQAIAPEQARAARYRREPWRLAAGNVIDAGDCRVRVALRMERPQVAVLDGVLGAEECVVLRELAQPRLRASTIMDTASGQDVANGMRSSEGMFFRPLENELLARIDRRIARLMGLPVENGEGLQVLRYQAGAQSSPHFDFLLPTSAAGRSSLERSGQRVSTLVMYLNEPEAGGETVFPESGLSITPRLGSALYFEYCNSAGQLDPLSLHAALPVLAGEKWVATRWMRQKAFRPAG</sequence>
<keyword evidence="9" id="KW-1185">Reference proteome</keyword>
<evidence type="ECO:0000256" key="1">
    <source>
        <dbReference type="ARBA" id="ARBA00001961"/>
    </source>
</evidence>
<keyword evidence="3" id="KW-0847">Vitamin C</keyword>
<dbReference type="InterPro" id="IPR044862">
    <property type="entry name" value="Pro_4_hyd_alph_FE2OG_OXY"/>
</dbReference>
<dbReference type="Proteomes" id="UP000541185">
    <property type="component" value="Unassembled WGS sequence"/>
</dbReference>
<dbReference type="SMART" id="SM00702">
    <property type="entry name" value="P4Hc"/>
    <property type="match status" value="1"/>
</dbReference>
<comment type="caution">
    <text evidence="8">The sequence shown here is derived from an EMBL/GenBank/DDBJ whole genome shotgun (WGS) entry which is preliminary data.</text>
</comment>
<evidence type="ECO:0000256" key="6">
    <source>
        <dbReference type="ARBA" id="ARBA00023004"/>
    </source>
</evidence>
<evidence type="ECO:0000313" key="9">
    <source>
        <dbReference type="Proteomes" id="UP000541185"/>
    </source>
</evidence>
<dbReference type="InterPro" id="IPR045054">
    <property type="entry name" value="P4HA-like"/>
</dbReference>
<protein>
    <submittedName>
        <fullName evidence="8">2-oxoglutarate-dependent dioxygenase</fullName>
    </submittedName>
</protein>
<evidence type="ECO:0000256" key="2">
    <source>
        <dbReference type="ARBA" id="ARBA00022723"/>
    </source>
</evidence>
<keyword evidence="2" id="KW-0479">Metal-binding</keyword>
<organism evidence="8 9">
    <name type="scientific">Ramlibacter agri</name>
    <dbReference type="NCBI Taxonomy" id="2728837"/>
    <lineage>
        <taxon>Bacteria</taxon>
        <taxon>Pseudomonadati</taxon>
        <taxon>Pseudomonadota</taxon>
        <taxon>Betaproteobacteria</taxon>
        <taxon>Burkholderiales</taxon>
        <taxon>Comamonadaceae</taxon>
        <taxon>Ramlibacter</taxon>
    </lineage>
</organism>
<dbReference type="PROSITE" id="PS51471">
    <property type="entry name" value="FE2OG_OXY"/>
    <property type="match status" value="1"/>
</dbReference>
<dbReference type="Gene3D" id="2.60.120.620">
    <property type="entry name" value="q2cbj1_9rhob like domain"/>
    <property type="match status" value="1"/>
</dbReference>
<dbReference type="Pfam" id="PF13640">
    <property type="entry name" value="2OG-FeII_Oxy_3"/>
    <property type="match status" value="1"/>
</dbReference>
<keyword evidence="5" id="KW-0560">Oxidoreductase</keyword>
<proteinExistence type="predicted"/>
<dbReference type="PANTHER" id="PTHR10869">
    <property type="entry name" value="PROLYL 4-HYDROXYLASE ALPHA SUBUNIT"/>
    <property type="match status" value="1"/>
</dbReference>
<dbReference type="EMBL" id="JABBFX010000001">
    <property type="protein sequence ID" value="NML43624.1"/>
    <property type="molecule type" value="Genomic_DNA"/>
</dbReference>
<dbReference type="GO" id="GO:0004656">
    <property type="term" value="F:procollagen-proline 4-dioxygenase activity"/>
    <property type="evidence" value="ECO:0007669"/>
    <property type="project" value="TreeGrafter"/>
</dbReference>
<evidence type="ECO:0000256" key="5">
    <source>
        <dbReference type="ARBA" id="ARBA00023002"/>
    </source>
</evidence>
<dbReference type="GO" id="GO:0031418">
    <property type="term" value="F:L-ascorbic acid binding"/>
    <property type="evidence" value="ECO:0007669"/>
    <property type="project" value="UniProtKB-KW"/>
</dbReference>
<dbReference type="InterPro" id="IPR005123">
    <property type="entry name" value="Oxoglu/Fe-dep_dioxygenase_dom"/>
</dbReference>
<dbReference type="GO" id="GO:0005506">
    <property type="term" value="F:iron ion binding"/>
    <property type="evidence" value="ECO:0007669"/>
    <property type="project" value="InterPro"/>
</dbReference>
<dbReference type="RefSeq" id="WP_169417821.1">
    <property type="nucleotide sequence ID" value="NZ_JABBFX010000001.1"/>
</dbReference>
<dbReference type="PANTHER" id="PTHR10869:SF246">
    <property type="entry name" value="TRANSMEMBRANE PROLYL 4-HYDROXYLASE"/>
    <property type="match status" value="1"/>
</dbReference>
<evidence type="ECO:0000256" key="3">
    <source>
        <dbReference type="ARBA" id="ARBA00022896"/>
    </source>
</evidence>